<name>A0A3M2HLF7_9GAMM</name>
<comment type="caution">
    <text evidence="2">The sequence shown here is derived from an EMBL/GenBank/DDBJ whole genome shotgun (WGS) entry which is preliminary data.</text>
</comment>
<dbReference type="AlphaFoldDB" id="A0A3M2HLF7"/>
<reference evidence="2 3" key="1">
    <citation type="submission" date="2018-10" db="EMBL/GenBank/DDBJ databases">
        <title>Pseudomonas zhaodongensis NEAU-ST5-21(T) genome.</title>
        <authorList>
            <person name="Peng J."/>
            <person name="Liu Z.-P."/>
        </authorList>
    </citation>
    <scope>NUCLEOTIDE SEQUENCE [LARGE SCALE GENOMIC DNA]</scope>
    <source>
        <strain evidence="2 3">NEAU-ST5-21</strain>
    </source>
</reference>
<proteinExistence type="predicted"/>
<evidence type="ECO:0000313" key="3">
    <source>
        <dbReference type="Proteomes" id="UP000269774"/>
    </source>
</evidence>
<dbReference type="PROSITE" id="PS51257">
    <property type="entry name" value="PROKAR_LIPOPROTEIN"/>
    <property type="match status" value="1"/>
</dbReference>
<keyword evidence="3" id="KW-1185">Reference proteome</keyword>
<dbReference type="EMBL" id="RFFM01000008">
    <property type="protein sequence ID" value="RMH87762.1"/>
    <property type="molecule type" value="Genomic_DNA"/>
</dbReference>
<keyword evidence="1" id="KW-0732">Signal</keyword>
<evidence type="ECO:0008006" key="4">
    <source>
        <dbReference type="Google" id="ProtNLM"/>
    </source>
</evidence>
<feature type="signal peptide" evidence="1">
    <location>
        <begin position="1"/>
        <end position="22"/>
    </location>
</feature>
<dbReference type="Proteomes" id="UP000269774">
    <property type="component" value="Unassembled WGS sequence"/>
</dbReference>
<evidence type="ECO:0000256" key="1">
    <source>
        <dbReference type="SAM" id="SignalP"/>
    </source>
</evidence>
<accession>A0A3M2HLF7</accession>
<sequence length="159" mass="17947">MRTLRFTVFTVAFFSAASCSMASYQSSNIQIQSPKPINFQGRWSPDCDKLSGIKIIDNENIIIEVNLNQIYVSSAGVLKGDTLIINLQAPEDLGRGGMMLNWDDFSKKIPIAKMMMITENISKVEWLGFYDESLKARTWTNEADFLTTKSDTFAKCNDH</sequence>
<protein>
    <recommendedName>
        <fullName evidence="4">Lipoprotein</fullName>
    </recommendedName>
</protein>
<evidence type="ECO:0000313" key="2">
    <source>
        <dbReference type="EMBL" id="RMH87762.1"/>
    </source>
</evidence>
<feature type="chain" id="PRO_5018236939" description="Lipoprotein" evidence="1">
    <location>
        <begin position="23"/>
        <end position="159"/>
    </location>
</feature>
<organism evidence="2 3">
    <name type="scientific">Stutzerimonas zhaodongensis</name>
    <dbReference type="NCBI Taxonomy" id="1176257"/>
    <lineage>
        <taxon>Bacteria</taxon>
        <taxon>Pseudomonadati</taxon>
        <taxon>Pseudomonadota</taxon>
        <taxon>Gammaproteobacteria</taxon>
        <taxon>Pseudomonadales</taxon>
        <taxon>Pseudomonadaceae</taxon>
        <taxon>Stutzerimonas</taxon>
    </lineage>
</organism>
<gene>
    <name evidence="2" type="ORF">EA797_19905</name>
</gene>